<feature type="region of interest" description="Disordered" evidence="7">
    <location>
        <begin position="1"/>
        <end position="123"/>
    </location>
</feature>
<feature type="compositionally biased region" description="Polar residues" evidence="7">
    <location>
        <begin position="48"/>
        <end position="72"/>
    </location>
</feature>
<dbReference type="GO" id="GO:0099078">
    <property type="term" value="C:BORC complex"/>
    <property type="evidence" value="ECO:0007669"/>
    <property type="project" value="TreeGrafter"/>
</dbReference>
<accession>A0A6G0YXR4</accession>
<evidence type="ECO:0000256" key="3">
    <source>
        <dbReference type="ARBA" id="ARBA00022300"/>
    </source>
</evidence>
<reference evidence="8 9" key="1">
    <citation type="submission" date="2019-08" db="EMBL/GenBank/DDBJ databases">
        <title>Whole genome of Aphis craccivora.</title>
        <authorList>
            <person name="Voronova N.V."/>
            <person name="Shulinski R.S."/>
            <person name="Bandarenka Y.V."/>
            <person name="Zhorov D.G."/>
            <person name="Warner D."/>
        </authorList>
    </citation>
    <scope>NUCLEOTIDE SEQUENCE [LARGE SCALE GENOMIC DNA]</scope>
    <source>
        <strain evidence="8">180601</strain>
        <tissue evidence="8">Whole Body</tissue>
    </source>
</reference>
<dbReference type="GO" id="GO:0098574">
    <property type="term" value="C:cytoplasmic side of lysosomal membrane"/>
    <property type="evidence" value="ECO:0007669"/>
    <property type="project" value="TreeGrafter"/>
</dbReference>
<dbReference type="Proteomes" id="UP000478052">
    <property type="component" value="Unassembled WGS sequence"/>
</dbReference>
<comment type="caution">
    <text evidence="8">The sequence shown here is derived from an EMBL/GenBank/DDBJ whole genome shotgun (WGS) entry which is preliminary data.</text>
</comment>
<dbReference type="InterPro" id="IPR018780">
    <property type="entry name" value="TBORCS5"/>
</dbReference>
<evidence type="ECO:0000313" key="9">
    <source>
        <dbReference type="Proteomes" id="UP000478052"/>
    </source>
</evidence>
<evidence type="ECO:0000256" key="2">
    <source>
        <dbReference type="ARBA" id="ARBA00010235"/>
    </source>
</evidence>
<protein>
    <recommendedName>
        <fullName evidence="3">BLOC-1-related complex subunit 5</fullName>
    </recommendedName>
</protein>
<dbReference type="GO" id="GO:0032418">
    <property type="term" value="P:lysosome localization"/>
    <property type="evidence" value="ECO:0007669"/>
    <property type="project" value="InterPro"/>
</dbReference>
<evidence type="ECO:0000256" key="5">
    <source>
        <dbReference type="ARBA" id="ARBA00023228"/>
    </source>
</evidence>
<dbReference type="GO" id="GO:0072384">
    <property type="term" value="P:organelle transport along microtubule"/>
    <property type="evidence" value="ECO:0007669"/>
    <property type="project" value="TreeGrafter"/>
</dbReference>
<keyword evidence="4" id="KW-0472">Membrane</keyword>
<gene>
    <name evidence="8" type="ORF">FWK35_00016154</name>
</gene>
<proteinExistence type="inferred from homology"/>
<evidence type="ECO:0000256" key="1">
    <source>
        <dbReference type="ARBA" id="ARBA00004122"/>
    </source>
</evidence>
<dbReference type="GO" id="GO:1903744">
    <property type="term" value="P:positive regulation of anterograde synaptic vesicle transport"/>
    <property type="evidence" value="ECO:0007669"/>
    <property type="project" value="TreeGrafter"/>
</dbReference>
<comment type="subcellular location">
    <subcellularLocation>
        <location evidence="1">Lysosome membrane</location>
        <topology evidence="1">Lipid-anchor</topology>
        <orientation evidence="1">Cytoplasmic side</orientation>
    </subcellularLocation>
</comment>
<feature type="compositionally biased region" description="Low complexity" evidence="7">
    <location>
        <begin position="23"/>
        <end position="35"/>
    </location>
</feature>
<feature type="non-terminal residue" evidence="8">
    <location>
        <position position="1"/>
    </location>
</feature>
<sequence>IVLGSSAGRGCRQEVRSRSTMGSEQSSQSNNSDSSAKNPKLKRGKSVPESSWPRNSQDGQHSRAASANTSPGHSVCSDVDLPYISYTVNRPIGDSPKKPSIMSRGRSMQVESQRSVKKAPKSTSKHNIVVVRAAVQENPDMDEDLYRMKQVPSFLPIIRGTVSLPAARDREALERIDSNAFYRLCQLYQAYMSRCAKAVTADQALINKQILELDNETTQVLNLYVALYKQYAKINEQFKCIDDMNKQLNSCHLLLNKTLDSVQLLNNKLPPEERLEPFVWTTG</sequence>
<comment type="similarity">
    <text evidence="2">Belongs to the BORCS5 family.</text>
</comment>
<dbReference type="GO" id="GO:0030672">
    <property type="term" value="C:synaptic vesicle membrane"/>
    <property type="evidence" value="ECO:0007669"/>
    <property type="project" value="TreeGrafter"/>
</dbReference>
<keyword evidence="6" id="KW-0449">Lipoprotein</keyword>
<evidence type="ECO:0000256" key="7">
    <source>
        <dbReference type="SAM" id="MobiDB-lite"/>
    </source>
</evidence>
<dbReference type="CDD" id="cd22789">
    <property type="entry name" value="BORCS5-like"/>
    <property type="match status" value="1"/>
</dbReference>
<dbReference type="OrthoDB" id="10035640at2759"/>
<name>A0A6G0YXR4_APHCR</name>
<keyword evidence="5" id="KW-0458">Lysosome</keyword>
<dbReference type="PANTHER" id="PTHR31634">
    <property type="entry name" value="BLOC-1-RELATED COMPLEX SUBUNIT 5"/>
    <property type="match status" value="1"/>
</dbReference>
<dbReference type="PANTHER" id="PTHR31634:SF2">
    <property type="entry name" value="BLOC-1-RELATED COMPLEX SUBUNIT 5"/>
    <property type="match status" value="1"/>
</dbReference>
<dbReference type="Pfam" id="PF10158">
    <property type="entry name" value="LOH1CR12"/>
    <property type="match status" value="1"/>
</dbReference>
<keyword evidence="9" id="KW-1185">Reference proteome</keyword>
<evidence type="ECO:0000313" key="8">
    <source>
        <dbReference type="EMBL" id="KAF0762770.1"/>
    </source>
</evidence>
<organism evidence="8 9">
    <name type="scientific">Aphis craccivora</name>
    <name type="common">Cowpea aphid</name>
    <dbReference type="NCBI Taxonomy" id="307492"/>
    <lineage>
        <taxon>Eukaryota</taxon>
        <taxon>Metazoa</taxon>
        <taxon>Ecdysozoa</taxon>
        <taxon>Arthropoda</taxon>
        <taxon>Hexapoda</taxon>
        <taxon>Insecta</taxon>
        <taxon>Pterygota</taxon>
        <taxon>Neoptera</taxon>
        <taxon>Paraneoptera</taxon>
        <taxon>Hemiptera</taxon>
        <taxon>Sternorrhyncha</taxon>
        <taxon>Aphidomorpha</taxon>
        <taxon>Aphidoidea</taxon>
        <taxon>Aphididae</taxon>
        <taxon>Aphidini</taxon>
        <taxon>Aphis</taxon>
        <taxon>Aphis</taxon>
    </lineage>
</organism>
<dbReference type="AlphaFoldDB" id="A0A6G0YXR4"/>
<dbReference type="EMBL" id="VUJU01002049">
    <property type="protein sequence ID" value="KAF0762770.1"/>
    <property type="molecule type" value="Genomic_DNA"/>
</dbReference>
<evidence type="ECO:0000256" key="4">
    <source>
        <dbReference type="ARBA" id="ARBA00023136"/>
    </source>
</evidence>
<evidence type="ECO:0000256" key="6">
    <source>
        <dbReference type="ARBA" id="ARBA00023288"/>
    </source>
</evidence>